<feature type="region of interest" description="Disordered" evidence="1">
    <location>
        <begin position="86"/>
        <end position="138"/>
    </location>
</feature>
<gene>
    <name evidence="2" type="ORF">OFLC_LOCUS4573</name>
</gene>
<feature type="region of interest" description="Disordered" evidence="1">
    <location>
        <begin position="251"/>
        <end position="271"/>
    </location>
</feature>
<dbReference type="EMBL" id="UZAJ01003533">
    <property type="protein sequence ID" value="VDO40378.1"/>
    <property type="molecule type" value="Genomic_DNA"/>
</dbReference>
<reference evidence="4" key="1">
    <citation type="submission" date="2016-06" db="UniProtKB">
        <authorList>
            <consortium name="WormBaseParasite"/>
        </authorList>
    </citation>
    <scope>IDENTIFICATION</scope>
</reference>
<reference evidence="2 3" key="2">
    <citation type="submission" date="2018-11" db="EMBL/GenBank/DDBJ databases">
        <authorList>
            <consortium name="Pathogen Informatics"/>
        </authorList>
    </citation>
    <scope>NUCLEOTIDE SEQUENCE [LARGE SCALE GENOMIC DNA]</scope>
</reference>
<keyword evidence="3" id="KW-1185">Reference proteome</keyword>
<dbReference type="AlphaFoldDB" id="A0A183HAR2"/>
<organism evidence="4">
    <name type="scientific">Onchocerca flexuosa</name>
    <dbReference type="NCBI Taxonomy" id="387005"/>
    <lineage>
        <taxon>Eukaryota</taxon>
        <taxon>Metazoa</taxon>
        <taxon>Ecdysozoa</taxon>
        <taxon>Nematoda</taxon>
        <taxon>Chromadorea</taxon>
        <taxon>Rhabditida</taxon>
        <taxon>Spirurina</taxon>
        <taxon>Spiruromorpha</taxon>
        <taxon>Filarioidea</taxon>
        <taxon>Onchocercidae</taxon>
        <taxon>Onchocerca</taxon>
    </lineage>
</organism>
<evidence type="ECO:0000256" key="1">
    <source>
        <dbReference type="SAM" id="MobiDB-lite"/>
    </source>
</evidence>
<dbReference type="WBParaSite" id="OFLC_0000457301-mRNA-1">
    <property type="protein sequence ID" value="OFLC_0000457301-mRNA-1"/>
    <property type="gene ID" value="OFLC_0000457301"/>
</dbReference>
<accession>A0A183HAR2</accession>
<evidence type="ECO:0000313" key="2">
    <source>
        <dbReference type="EMBL" id="VDO40378.1"/>
    </source>
</evidence>
<dbReference type="Proteomes" id="UP000267606">
    <property type="component" value="Unassembled WGS sequence"/>
</dbReference>
<evidence type="ECO:0000313" key="3">
    <source>
        <dbReference type="Proteomes" id="UP000267606"/>
    </source>
</evidence>
<protein>
    <submittedName>
        <fullName evidence="4">WH2 domain-containing protein</fullName>
    </submittedName>
</protein>
<feature type="compositionally biased region" description="Low complexity" evidence="1">
    <location>
        <begin position="99"/>
        <end position="124"/>
    </location>
</feature>
<name>A0A183HAR2_9BILA</name>
<evidence type="ECO:0000313" key="4">
    <source>
        <dbReference type="WBParaSite" id="OFLC_0000457301-mRNA-1"/>
    </source>
</evidence>
<proteinExistence type="predicted"/>
<sequence length="271" mass="29305">MYHNSSFTAAPVWRFNGSNDNIQLAANIKDDDIYNEINDFGVARKEIFPVYAKPSGKQSSSAVRTTFQSKRLLPSASASSRSEFVPAFPVTHPPSHPPGSTNSSQTGGYYSSGSSLGAQSSYASPRSSIPHSPGNREPILRKMSVSSHVASLDEEDDGFYDNIQMDEKRFSRDSELDSVSACSHCPLSSNARKPPATLNKSASNRIGQFLRKIGASKPPVNAASLVSLNKVASEIMPTRPIPLMKSNSMSHYPGKKQEKNMNGSACPGKFN</sequence>